<feature type="domain" description="EF-hand" evidence="8">
    <location>
        <begin position="66"/>
        <end position="101"/>
    </location>
</feature>
<dbReference type="Proteomes" id="UP000239649">
    <property type="component" value="Unassembled WGS sequence"/>
</dbReference>
<evidence type="ECO:0000259" key="8">
    <source>
        <dbReference type="PROSITE" id="PS50222"/>
    </source>
</evidence>
<dbReference type="PANTHER" id="PTHR11266:SF17">
    <property type="entry name" value="PROTEIN MPV17"/>
    <property type="match status" value="1"/>
</dbReference>
<keyword evidence="3" id="KW-0812">Transmembrane</keyword>
<dbReference type="FunFam" id="1.10.238.10:FF:000178">
    <property type="entry name" value="Calmodulin-2 A"/>
    <property type="match status" value="1"/>
</dbReference>
<comment type="subcellular location">
    <subcellularLocation>
        <location evidence="1">Membrane</location>
        <topology evidence="1">Multi-pass membrane protein</topology>
    </subcellularLocation>
</comment>
<name>A0A2P6VKZ7_9CHLO</name>
<evidence type="ECO:0000313" key="10">
    <source>
        <dbReference type="Proteomes" id="UP000239649"/>
    </source>
</evidence>
<dbReference type="PANTHER" id="PTHR11266">
    <property type="entry name" value="PEROXISOMAL MEMBRANE PROTEIN 2, PXMP2 MPV17"/>
    <property type="match status" value="1"/>
</dbReference>
<evidence type="ECO:0000256" key="3">
    <source>
        <dbReference type="ARBA" id="ARBA00022692"/>
    </source>
</evidence>
<dbReference type="Pfam" id="PF13499">
    <property type="entry name" value="EF-hand_7"/>
    <property type="match status" value="2"/>
</dbReference>
<evidence type="ECO:0000256" key="1">
    <source>
        <dbReference type="ARBA" id="ARBA00004141"/>
    </source>
</evidence>
<dbReference type="InterPro" id="IPR011992">
    <property type="entry name" value="EF-hand-dom_pair"/>
</dbReference>
<dbReference type="InterPro" id="IPR002048">
    <property type="entry name" value="EF_hand_dom"/>
</dbReference>
<feature type="domain" description="EF-hand" evidence="8">
    <location>
        <begin position="26"/>
        <end position="61"/>
    </location>
</feature>
<dbReference type="GO" id="GO:0043226">
    <property type="term" value="C:organelle"/>
    <property type="evidence" value="ECO:0007669"/>
    <property type="project" value="UniProtKB-ARBA"/>
</dbReference>
<evidence type="ECO:0000256" key="4">
    <source>
        <dbReference type="ARBA" id="ARBA00022737"/>
    </source>
</evidence>
<dbReference type="Gene3D" id="1.10.238.10">
    <property type="entry name" value="EF-hand"/>
    <property type="match status" value="2"/>
</dbReference>
<dbReference type="AlphaFoldDB" id="A0A2P6VKZ7"/>
<gene>
    <name evidence="9" type="ORF">C2E20_2358</name>
</gene>
<accession>A0A2P6VKZ7</accession>
<evidence type="ECO:0000256" key="7">
    <source>
        <dbReference type="ARBA" id="ARBA00023136"/>
    </source>
</evidence>
<dbReference type="STRING" id="554055.A0A2P6VKZ7"/>
<evidence type="ECO:0000256" key="6">
    <source>
        <dbReference type="ARBA" id="ARBA00022989"/>
    </source>
</evidence>
<comment type="caution">
    <text evidence="9">The sequence shown here is derived from an EMBL/GenBank/DDBJ whole genome shotgun (WGS) entry which is preliminary data.</text>
</comment>
<dbReference type="SUPFAM" id="SSF47473">
    <property type="entry name" value="EF-hand"/>
    <property type="match status" value="1"/>
</dbReference>
<dbReference type="Pfam" id="PF04117">
    <property type="entry name" value="Mpv17_PMP22"/>
    <property type="match status" value="1"/>
</dbReference>
<dbReference type="GO" id="GO:0016020">
    <property type="term" value="C:membrane"/>
    <property type="evidence" value="ECO:0007669"/>
    <property type="project" value="UniProtKB-SubCell"/>
</dbReference>
<keyword evidence="10" id="KW-1185">Reference proteome</keyword>
<organism evidence="9 10">
    <name type="scientific">Micractinium conductrix</name>
    <dbReference type="NCBI Taxonomy" id="554055"/>
    <lineage>
        <taxon>Eukaryota</taxon>
        <taxon>Viridiplantae</taxon>
        <taxon>Chlorophyta</taxon>
        <taxon>core chlorophytes</taxon>
        <taxon>Trebouxiophyceae</taxon>
        <taxon>Chlorellales</taxon>
        <taxon>Chlorellaceae</taxon>
        <taxon>Chlorella clade</taxon>
        <taxon>Micractinium</taxon>
    </lineage>
</organism>
<feature type="domain" description="EF-hand" evidence="8">
    <location>
        <begin position="102"/>
        <end position="137"/>
    </location>
</feature>
<dbReference type="PROSITE" id="PS50222">
    <property type="entry name" value="EF_HAND_2"/>
    <property type="match status" value="4"/>
</dbReference>
<dbReference type="PROSITE" id="PS00018">
    <property type="entry name" value="EF_HAND_1"/>
    <property type="match status" value="4"/>
</dbReference>
<evidence type="ECO:0000313" key="9">
    <source>
        <dbReference type="EMBL" id="PSC74754.1"/>
    </source>
</evidence>
<dbReference type="EMBL" id="LHPF02000004">
    <property type="protein sequence ID" value="PSC74754.1"/>
    <property type="molecule type" value="Genomic_DNA"/>
</dbReference>
<proteinExistence type="inferred from homology"/>
<feature type="domain" description="EF-hand" evidence="8">
    <location>
        <begin position="1"/>
        <end position="25"/>
    </location>
</feature>
<dbReference type="InterPro" id="IPR018247">
    <property type="entry name" value="EF_Hand_1_Ca_BS"/>
</dbReference>
<dbReference type="SMART" id="SM00054">
    <property type="entry name" value="EFh"/>
    <property type="match status" value="4"/>
</dbReference>
<dbReference type="InterPro" id="IPR007248">
    <property type="entry name" value="Mpv17_PMP22"/>
</dbReference>
<keyword evidence="5" id="KW-0106">Calcium</keyword>
<evidence type="ECO:0000256" key="2">
    <source>
        <dbReference type="ARBA" id="ARBA00006824"/>
    </source>
</evidence>
<keyword evidence="7" id="KW-0472">Membrane</keyword>
<protein>
    <submittedName>
        <fullName evidence="9">Calmodulin</fullName>
    </submittedName>
</protein>
<evidence type="ECO:0000256" key="5">
    <source>
        <dbReference type="ARBA" id="ARBA00022837"/>
    </source>
</evidence>
<sequence length="400" mass="43807">MFDKDGSGSIDMVELRGVLKSLGQYPTPVELADLLQRMDANGNGVVDFDEFAEAMLGQAKDEETEQQLREVQEVFALFDADGSGLLSVGELQRALRILGVRLSRPEAELLMQEVDADGDGEISCDELLQYVLSLDEEGDVEAGTAGGGAGAPEGGRLSGSRCSRHSVSSGCRAPVPIASMAASALSRVLAAPPKRAWARYIHHLERSPRLTKSCTSVVAACLGDFLAQKISHWDEKSWDYDFARTARMAFFNAGMGVLGHEYYQVLDGRVMPHASKSLRAVAMKIGIDQFMFAPVCTSVFYFYKVLMEGRPGDYFSEVQEKLVPTLLAGYRLWIPAHVINFALVPNRQRILYANVVSIFGTYILSRAQAGDYNKKPSPPAGKHRHATSEVVFDGVMIKED</sequence>
<dbReference type="GO" id="GO:0005509">
    <property type="term" value="F:calcium ion binding"/>
    <property type="evidence" value="ECO:0007669"/>
    <property type="project" value="InterPro"/>
</dbReference>
<keyword evidence="6" id="KW-1133">Transmembrane helix</keyword>
<reference evidence="9 10" key="1">
    <citation type="journal article" date="2018" name="Plant J.">
        <title>Genome sequences of Chlorella sorokiniana UTEX 1602 and Micractinium conductrix SAG 241.80: implications to maltose excretion by a green alga.</title>
        <authorList>
            <person name="Arriola M.B."/>
            <person name="Velmurugan N."/>
            <person name="Zhang Y."/>
            <person name="Plunkett M.H."/>
            <person name="Hondzo H."/>
            <person name="Barney B.M."/>
        </authorList>
    </citation>
    <scope>NUCLEOTIDE SEQUENCE [LARGE SCALE GENOMIC DNA]</scope>
    <source>
        <strain evidence="9 10">SAG 241.80</strain>
    </source>
</reference>
<dbReference type="OrthoDB" id="430207at2759"/>
<comment type="similarity">
    <text evidence="2">Belongs to the peroxisomal membrane protein PXMP2/4 family.</text>
</comment>
<keyword evidence="4" id="KW-0677">Repeat</keyword>
<dbReference type="GO" id="GO:0005737">
    <property type="term" value="C:cytoplasm"/>
    <property type="evidence" value="ECO:0007669"/>
    <property type="project" value="TreeGrafter"/>
</dbReference>